<dbReference type="InterPro" id="IPR025296">
    <property type="entry name" value="DUF4158"/>
</dbReference>
<dbReference type="AlphaFoldDB" id="A0A364K1Q1"/>
<dbReference type="Proteomes" id="UP000251213">
    <property type="component" value="Unassembled WGS sequence"/>
</dbReference>
<evidence type="ECO:0000313" key="3">
    <source>
        <dbReference type="Proteomes" id="UP000251213"/>
    </source>
</evidence>
<name>A0A364K1Q1_9BACL</name>
<protein>
    <recommendedName>
        <fullName evidence="1">DUF4158 domain-containing protein</fullName>
    </recommendedName>
</protein>
<sequence>MPSIQDTIYPRIKSNLTDKDLEEAYTPQREEVEWAERKTRGNFQQLALLVLLKTTQKLGFFTTLLDVPKAIIEHIAQVAYLPIPQEEEWQEYNGSRRGRRSEQRCSLLLPLEVDFFLYHLFRTFVN</sequence>
<reference evidence="2 3" key="1">
    <citation type="submission" date="2018-06" db="EMBL/GenBank/DDBJ databases">
        <title>Thermoflavimicrobium daqus sp. nov., a thermophilic microbe isolated from Moutai-flavour Daqu.</title>
        <authorList>
            <person name="Wang X."/>
            <person name="Zhou H."/>
        </authorList>
    </citation>
    <scope>NUCLEOTIDE SEQUENCE [LARGE SCALE GENOMIC DNA]</scope>
    <source>
        <strain evidence="2 3">FBKL4.011</strain>
    </source>
</reference>
<comment type="caution">
    <text evidence="2">The sequence shown here is derived from an EMBL/GenBank/DDBJ whole genome shotgun (WGS) entry which is preliminary data.</text>
</comment>
<reference evidence="2 3" key="2">
    <citation type="submission" date="2018-06" db="EMBL/GenBank/DDBJ databases">
        <authorList>
            <person name="Zhirakovskaya E."/>
        </authorList>
    </citation>
    <scope>NUCLEOTIDE SEQUENCE [LARGE SCALE GENOMIC DNA]</scope>
    <source>
        <strain evidence="2 3">FBKL4.011</strain>
    </source>
</reference>
<dbReference type="EMBL" id="QJKK01000011">
    <property type="protein sequence ID" value="RAL21956.1"/>
    <property type="molecule type" value="Genomic_DNA"/>
</dbReference>
<evidence type="ECO:0000259" key="1">
    <source>
        <dbReference type="Pfam" id="PF13700"/>
    </source>
</evidence>
<keyword evidence="3" id="KW-1185">Reference proteome</keyword>
<evidence type="ECO:0000313" key="2">
    <source>
        <dbReference type="EMBL" id="RAL21956.1"/>
    </source>
</evidence>
<dbReference type="Pfam" id="PF13700">
    <property type="entry name" value="DUF4158"/>
    <property type="match status" value="1"/>
</dbReference>
<organism evidence="2 3">
    <name type="scientific">Thermoflavimicrobium daqui</name>
    <dbReference type="NCBI Taxonomy" id="2137476"/>
    <lineage>
        <taxon>Bacteria</taxon>
        <taxon>Bacillati</taxon>
        <taxon>Bacillota</taxon>
        <taxon>Bacilli</taxon>
        <taxon>Bacillales</taxon>
        <taxon>Thermoactinomycetaceae</taxon>
        <taxon>Thermoflavimicrobium</taxon>
    </lineage>
</organism>
<proteinExistence type="predicted"/>
<dbReference type="RefSeq" id="WP_113659998.1">
    <property type="nucleotide sequence ID" value="NZ_KZ845673.1"/>
</dbReference>
<gene>
    <name evidence="2" type="ORF">DL897_15330</name>
</gene>
<dbReference type="OrthoDB" id="3538665at2"/>
<feature type="domain" description="DUF4158" evidence="1">
    <location>
        <begin position="4"/>
        <end position="107"/>
    </location>
</feature>
<accession>A0A364K1Q1</accession>